<keyword evidence="2 6" id="KW-0812">Transmembrane</keyword>
<feature type="transmembrane region" description="Helical" evidence="6">
    <location>
        <begin position="328"/>
        <end position="350"/>
    </location>
</feature>
<evidence type="ECO:0000313" key="10">
    <source>
        <dbReference type="Proteomes" id="UP001629113"/>
    </source>
</evidence>
<evidence type="ECO:0000256" key="5">
    <source>
        <dbReference type="SAM" id="MobiDB-lite"/>
    </source>
</evidence>
<evidence type="ECO:0000256" key="6">
    <source>
        <dbReference type="SAM" id="Phobius"/>
    </source>
</evidence>
<feature type="transmembrane region" description="Helical" evidence="6">
    <location>
        <begin position="6"/>
        <end position="31"/>
    </location>
</feature>
<dbReference type="InterPro" id="IPR023041">
    <property type="entry name" value="Glucose_rcpt_Git3-like_N"/>
</dbReference>
<dbReference type="PANTHER" id="PTHR23112:SF37">
    <property type="entry name" value="G PROTEIN-COUPLED RECEPTOR GPR1"/>
    <property type="match status" value="1"/>
</dbReference>
<feature type="compositionally biased region" description="Polar residues" evidence="5">
    <location>
        <begin position="291"/>
        <end position="304"/>
    </location>
</feature>
<reference evidence="9 10" key="1">
    <citation type="submission" date="2024-06" db="EMBL/GenBank/DDBJ databases">
        <title>Complete genome of Phlyctema vagabunda strain 19-DSS-EL-015.</title>
        <authorList>
            <person name="Fiorenzani C."/>
        </authorList>
    </citation>
    <scope>NUCLEOTIDE SEQUENCE [LARGE SCALE GENOMIC DNA]</scope>
    <source>
        <strain evidence="9 10">19-DSS-EL-015</strain>
    </source>
</reference>
<dbReference type="PANTHER" id="PTHR23112">
    <property type="entry name" value="G PROTEIN-COUPLED RECEPTOR 157-RELATED"/>
    <property type="match status" value="1"/>
</dbReference>
<feature type="domain" description="G protein-coupled receptor GPR1/2/3 C-terminal" evidence="8">
    <location>
        <begin position="317"/>
        <end position="391"/>
    </location>
</feature>
<comment type="caution">
    <text evidence="9">The sequence shown here is derived from an EMBL/GenBank/DDBJ whole genome shotgun (WGS) entry which is preliminary data.</text>
</comment>
<evidence type="ECO:0000256" key="4">
    <source>
        <dbReference type="ARBA" id="ARBA00023136"/>
    </source>
</evidence>
<feature type="domain" description="Glucose receptor Git3-like N-terminal" evidence="7">
    <location>
        <begin position="17"/>
        <end position="197"/>
    </location>
</feature>
<feature type="transmembrane region" description="Helical" evidence="6">
    <location>
        <begin position="79"/>
        <end position="107"/>
    </location>
</feature>
<accession>A0ABR4PD62</accession>
<proteinExistence type="predicted"/>
<dbReference type="Pfam" id="PF11710">
    <property type="entry name" value="Git3"/>
    <property type="match status" value="1"/>
</dbReference>
<dbReference type="InterPro" id="IPR022596">
    <property type="entry name" value="GPR1/2/3_C"/>
</dbReference>
<dbReference type="Gene3D" id="1.20.1070.10">
    <property type="entry name" value="Rhodopsin 7-helix transmembrane proteins"/>
    <property type="match status" value="1"/>
</dbReference>
<feature type="transmembrane region" description="Helical" evidence="6">
    <location>
        <begin position="162"/>
        <end position="189"/>
    </location>
</feature>
<name>A0ABR4PD62_9HELO</name>
<keyword evidence="3 6" id="KW-1133">Transmembrane helix</keyword>
<evidence type="ECO:0000256" key="2">
    <source>
        <dbReference type="ARBA" id="ARBA00022692"/>
    </source>
</evidence>
<keyword evidence="4 6" id="KW-0472">Membrane</keyword>
<protein>
    <submittedName>
        <fullName evidence="9">Plasma membrane g protein coupled receptor that interacts with the heterotrimeric g protein a</fullName>
    </submittedName>
</protein>
<dbReference type="Proteomes" id="UP001629113">
    <property type="component" value="Unassembled WGS sequence"/>
</dbReference>
<keyword evidence="10" id="KW-1185">Reference proteome</keyword>
<gene>
    <name evidence="9" type="ORF">PVAG01_07547</name>
</gene>
<evidence type="ECO:0000256" key="1">
    <source>
        <dbReference type="ARBA" id="ARBA00004141"/>
    </source>
</evidence>
<dbReference type="Pfam" id="PF11970">
    <property type="entry name" value="GPR_Gpa2_C"/>
    <property type="match status" value="1"/>
</dbReference>
<evidence type="ECO:0000313" key="9">
    <source>
        <dbReference type="EMBL" id="KAL3421102.1"/>
    </source>
</evidence>
<dbReference type="EMBL" id="JBFCZG010000006">
    <property type="protein sequence ID" value="KAL3421102.1"/>
    <property type="molecule type" value="Genomic_DNA"/>
</dbReference>
<evidence type="ECO:0000259" key="8">
    <source>
        <dbReference type="Pfam" id="PF11970"/>
    </source>
</evidence>
<feature type="transmembrane region" description="Helical" evidence="6">
    <location>
        <begin position="362"/>
        <end position="385"/>
    </location>
</feature>
<dbReference type="SUPFAM" id="SSF81321">
    <property type="entry name" value="Family A G protein-coupled receptor-like"/>
    <property type="match status" value="1"/>
</dbReference>
<organism evidence="9 10">
    <name type="scientific">Phlyctema vagabunda</name>
    <dbReference type="NCBI Taxonomy" id="108571"/>
    <lineage>
        <taxon>Eukaryota</taxon>
        <taxon>Fungi</taxon>
        <taxon>Dikarya</taxon>
        <taxon>Ascomycota</taxon>
        <taxon>Pezizomycotina</taxon>
        <taxon>Leotiomycetes</taxon>
        <taxon>Helotiales</taxon>
        <taxon>Dermateaceae</taxon>
        <taxon>Phlyctema</taxon>
    </lineage>
</organism>
<sequence>MSPEQISICIMTLGPIAVIGFLLSIPSLYWLLRIKRTFRHDLILLLVITDILKCLAYMALPIAAWAGMGVGSHSKYCQVSGFLMAATVEATDFVIVLIAVQTALLVFRQYRDPGFGGLFQHRYILYVAWIVIPCAMASIAFVNNKDAYVSMGPFCYLPIRPVWYRLTMAFIPRSLVFLSILGIYSAIYIHTMRSLKEIREAENSSSTHQLYLEETERLNSTASSMSPKNEDMFNFTQEQRRHFNDNNNPDITLTEKEHSKVQSSLIGSRIRAMAVPVEQEHEPGSEFSTLISSTASSTGKSQRPISAANRGMSTMEQKRTEIQRQLRLLFVYPVVYLAMWIYPMVCQVLAWSPLYTAGYLPFGFRFVWGIFLAAQPGVECIVFLLREKPWQKEKKPLPQWMRSISNVLSCGGVRRKSDIDSAEREMV</sequence>
<feature type="transmembrane region" description="Helical" evidence="6">
    <location>
        <begin position="123"/>
        <end position="142"/>
    </location>
</feature>
<feature type="region of interest" description="Disordered" evidence="5">
    <location>
        <begin position="291"/>
        <end position="316"/>
    </location>
</feature>
<feature type="transmembrane region" description="Helical" evidence="6">
    <location>
        <begin position="43"/>
        <end position="67"/>
    </location>
</feature>
<evidence type="ECO:0000256" key="3">
    <source>
        <dbReference type="ARBA" id="ARBA00022989"/>
    </source>
</evidence>
<comment type="subcellular location">
    <subcellularLocation>
        <location evidence="1">Membrane</location>
        <topology evidence="1">Multi-pass membrane protein</topology>
    </subcellularLocation>
</comment>
<evidence type="ECO:0000259" key="7">
    <source>
        <dbReference type="Pfam" id="PF11710"/>
    </source>
</evidence>
<keyword evidence="9" id="KW-0675">Receptor</keyword>